<proteinExistence type="predicted"/>
<comment type="caution">
    <text evidence="2">The sequence shown here is derived from an EMBL/GenBank/DDBJ whole genome shotgun (WGS) entry which is preliminary data.</text>
</comment>
<evidence type="ECO:0000256" key="1">
    <source>
        <dbReference type="SAM" id="MobiDB-lite"/>
    </source>
</evidence>
<sequence>MDRPGGPSAAADDDLTPRRTSPPRFRGISFIVAESDPGLDPSETTSEEDHDGTSTPLGATGPVAKHHAIFVVTTTAADAPAVQEAVRHDLLERAAAVAPSKGGRRRRGKFSDLVFTRTFSAFDRHNPEANNIFHGFFTLFCMAVFLLS</sequence>
<name>A0AAJ0HG09_9PEZI</name>
<dbReference type="Proteomes" id="UP001275084">
    <property type="component" value="Unassembled WGS sequence"/>
</dbReference>
<accession>A0AAJ0HG09</accession>
<evidence type="ECO:0000313" key="2">
    <source>
        <dbReference type="EMBL" id="KAK3350188.1"/>
    </source>
</evidence>
<reference evidence="2" key="2">
    <citation type="submission" date="2023-06" db="EMBL/GenBank/DDBJ databases">
        <authorList>
            <consortium name="Lawrence Berkeley National Laboratory"/>
            <person name="Haridas S."/>
            <person name="Hensen N."/>
            <person name="Bonometti L."/>
            <person name="Westerberg I."/>
            <person name="Brannstrom I.O."/>
            <person name="Guillou S."/>
            <person name="Cros-Aarteil S."/>
            <person name="Calhoun S."/>
            <person name="Kuo A."/>
            <person name="Mondo S."/>
            <person name="Pangilinan J."/>
            <person name="Riley R."/>
            <person name="Labutti K."/>
            <person name="Andreopoulos B."/>
            <person name="Lipzen A."/>
            <person name="Chen C."/>
            <person name="Yanf M."/>
            <person name="Daum C."/>
            <person name="Ng V."/>
            <person name="Clum A."/>
            <person name="Steindorff A."/>
            <person name="Ohm R."/>
            <person name="Martin F."/>
            <person name="Silar P."/>
            <person name="Natvig D."/>
            <person name="Lalanne C."/>
            <person name="Gautier V."/>
            <person name="Ament-Velasquez S.L."/>
            <person name="Kruys A."/>
            <person name="Hutchinson M.I."/>
            <person name="Powell A.J."/>
            <person name="Barry K."/>
            <person name="Miller A.N."/>
            <person name="Grigoriev I.V."/>
            <person name="Debuchy R."/>
            <person name="Gladieux P."/>
            <person name="Thoren M.H."/>
            <person name="Johannesson H."/>
        </authorList>
    </citation>
    <scope>NUCLEOTIDE SEQUENCE</scope>
    <source>
        <strain evidence="2">CBS 955.72</strain>
    </source>
</reference>
<reference evidence="2" key="1">
    <citation type="journal article" date="2023" name="Mol. Phylogenet. Evol.">
        <title>Genome-scale phylogeny and comparative genomics of the fungal order Sordariales.</title>
        <authorList>
            <person name="Hensen N."/>
            <person name="Bonometti L."/>
            <person name="Westerberg I."/>
            <person name="Brannstrom I.O."/>
            <person name="Guillou S."/>
            <person name="Cros-Aarteil S."/>
            <person name="Calhoun S."/>
            <person name="Haridas S."/>
            <person name="Kuo A."/>
            <person name="Mondo S."/>
            <person name="Pangilinan J."/>
            <person name="Riley R."/>
            <person name="LaButti K."/>
            <person name="Andreopoulos B."/>
            <person name="Lipzen A."/>
            <person name="Chen C."/>
            <person name="Yan M."/>
            <person name="Daum C."/>
            <person name="Ng V."/>
            <person name="Clum A."/>
            <person name="Steindorff A."/>
            <person name="Ohm R.A."/>
            <person name="Martin F."/>
            <person name="Silar P."/>
            <person name="Natvig D.O."/>
            <person name="Lalanne C."/>
            <person name="Gautier V."/>
            <person name="Ament-Velasquez S.L."/>
            <person name="Kruys A."/>
            <person name="Hutchinson M.I."/>
            <person name="Powell A.J."/>
            <person name="Barry K."/>
            <person name="Miller A.N."/>
            <person name="Grigoriev I.V."/>
            <person name="Debuchy R."/>
            <person name="Gladieux P."/>
            <person name="Hiltunen Thoren M."/>
            <person name="Johannesson H."/>
        </authorList>
    </citation>
    <scope>NUCLEOTIDE SEQUENCE</scope>
    <source>
        <strain evidence="2">CBS 955.72</strain>
    </source>
</reference>
<organism evidence="2 3">
    <name type="scientific">Lasiosphaeria hispida</name>
    <dbReference type="NCBI Taxonomy" id="260671"/>
    <lineage>
        <taxon>Eukaryota</taxon>
        <taxon>Fungi</taxon>
        <taxon>Dikarya</taxon>
        <taxon>Ascomycota</taxon>
        <taxon>Pezizomycotina</taxon>
        <taxon>Sordariomycetes</taxon>
        <taxon>Sordariomycetidae</taxon>
        <taxon>Sordariales</taxon>
        <taxon>Lasiosphaeriaceae</taxon>
        <taxon>Lasiosphaeria</taxon>
    </lineage>
</organism>
<protein>
    <submittedName>
        <fullName evidence="2">Uncharacterized protein</fullName>
    </submittedName>
</protein>
<feature type="region of interest" description="Disordered" evidence="1">
    <location>
        <begin position="1"/>
        <end position="61"/>
    </location>
</feature>
<evidence type="ECO:0000313" key="3">
    <source>
        <dbReference type="Proteomes" id="UP001275084"/>
    </source>
</evidence>
<dbReference type="AlphaFoldDB" id="A0AAJ0HG09"/>
<gene>
    <name evidence="2" type="ORF">B0T25DRAFT_570764</name>
</gene>
<keyword evidence="3" id="KW-1185">Reference proteome</keyword>
<dbReference type="EMBL" id="JAUIQD010000005">
    <property type="protein sequence ID" value="KAK3350188.1"/>
    <property type="molecule type" value="Genomic_DNA"/>
</dbReference>